<keyword evidence="8" id="KW-1185">Reference proteome</keyword>
<dbReference type="SUPFAM" id="SSF56563">
    <property type="entry name" value="Major capsid protein gp5"/>
    <property type="match status" value="1"/>
</dbReference>
<organism evidence="7 8">
    <name type="scientific">Halobacillus karajensis</name>
    <dbReference type="NCBI Taxonomy" id="195088"/>
    <lineage>
        <taxon>Bacteria</taxon>
        <taxon>Bacillati</taxon>
        <taxon>Bacillota</taxon>
        <taxon>Bacilli</taxon>
        <taxon>Bacillales</taxon>
        <taxon>Bacillaceae</taxon>
        <taxon>Halobacillus</taxon>
    </lineage>
</organism>
<dbReference type="Pfam" id="PF05065">
    <property type="entry name" value="Phage_capsid"/>
    <property type="match status" value="1"/>
</dbReference>
<evidence type="ECO:0000256" key="3">
    <source>
        <dbReference type="ARBA" id="ARBA00022670"/>
    </source>
</evidence>
<dbReference type="InterPro" id="IPR054612">
    <property type="entry name" value="Phage_capsid-like_C"/>
</dbReference>
<name>A0A024P7I8_9BACI</name>
<evidence type="ECO:0000256" key="4">
    <source>
        <dbReference type="ARBA" id="ARBA00022801"/>
    </source>
</evidence>
<dbReference type="GO" id="GO:0008233">
    <property type="term" value="F:peptidase activity"/>
    <property type="evidence" value="ECO:0007669"/>
    <property type="project" value="UniProtKB-KW"/>
</dbReference>
<feature type="domain" description="Prohead serine protease" evidence="5">
    <location>
        <begin position="16"/>
        <end position="167"/>
    </location>
</feature>
<reference evidence="7 8" key="2">
    <citation type="submission" date="2014-05" db="EMBL/GenBank/DDBJ databases">
        <title>Draft genome sequence of Halobacillus karajensis HK-03.</title>
        <authorList>
            <person name="Khelaifia S."/>
            <person name="Croce O."/>
            <person name="Lagier J.C."/>
            <person name="Raoult D."/>
        </authorList>
    </citation>
    <scope>NUCLEOTIDE SEQUENCE [LARGE SCALE GENOMIC DNA]</scope>
    <source>
        <strain evidence="7 8">HD-03</strain>
    </source>
</reference>
<reference evidence="8" key="1">
    <citation type="submission" date="2014-03" db="EMBL/GenBank/DDBJ databases">
        <authorList>
            <person name="Urmite Genomes U."/>
        </authorList>
    </citation>
    <scope>NUCLEOTIDE SEQUENCE [LARGE SCALE GENOMIC DNA]</scope>
    <source>
        <strain evidence="8">HD-03</strain>
    </source>
</reference>
<evidence type="ECO:0000259" key="6">
    <source>
        <dbReference type="Pfam" id="PF05065"/>
    </source>
</evidence>
<dbReference type="EMBL" id="CCDI010000004">
    <property type="protein sequence ID" value="CDQ24713.1"/>
    <property type="molecule type" value="Genomic_DNA"/>
</dbReference>
<dbReference type="Proteomes" id="UP000028868">
    <property type="component" value="Unassembled WGS sequence"/>
</dbReference>
<dbReference type="RefSeq" id="WP_035509887.1">
    <property type="nucleotide sequence ID" value="NZ_CCDH010000004.1"/>
</dbReference>
<dbReference type="InterPro" id="IPR006433">
    <property type="entry name" value="Prohead_protease"/>
</dbReference>
<keyword evidence="4" id="KW-0378">Hydrolase</keyword>
<dbReference type="NCBIfam" id="TIGR01554">
    <property type="entry name" value="major_cap_HK97"/>
    <property type="match status" value="1"/>
</dbReference>
<evidence type="ECO:0000313" key="8">
    <source>
        <dbReference type="Proteomes" id="UP000028868"/>
    </source>
</evidence>
<keyword evidence="2" id="KW-1188">Viral release from host cell</keyword>
<dbReference type="GO" id="GO:0006508">
    <property type="term" value="P:proteolysis"/>
    <property type="evidence" value="ECO:0007669"/>
    <property type="project" value="UniProtKB-KW"/>
</dbReference>
<dbReference type="NCBIfam" id="TIGR01543">
    <property type="entry name" value="proheadase_HK97"/>
    <property type="match status" value="1"/>
</dbReference>
<evidence type="ECO:0000256" key="1">
    <source>
        <dbReference type="ARBA" id="ARBA00004328"/>
    </source>
</evidence>
<evidence type="ECO:0000259" key="5">
    <source>
        <dbReference type="Pfam" id="PF04586"/>
    </source>
</evidence>
<evidence type="ECO:0000256" key="2">
    <source>
        <dbReference type="ARBA" id="ARBA00022612"/>
    </source>
</evidence>
<keyword evidence="3" id="KW-0645">Protease</keyword>
<accession>A0A024P7I8</accession>
<comment type="subcellular location">
    <subcellularLocation>
        <location evidence="1">Virion</location>
    </subcellularLocation>
</comment>
<gene>
    <name evidence="7" type="ORF">BN983_03009</name>
</gene>
<dbReference type="InterPro" id="IPR054613">
    <property type="entry name" value="Peptidase_S78_dom"/>
</dbReference>
<evidence type="ECO:0000313" key="7">
    <source>
        <dbReference type="EMBL" id="CDQ24713.1"/>
    </source>
</evidence>
<dbReference type="Gene3D" id="3.30.2320.10">
    <property type="entry name" value="hypothetical protein PF0899 domain"/>
    <property type="match status" value="1"/>
</dbReference>
<dbReference type="Gene3D" id="3.30.2400.10">
    <property type="entry name" value="Major capsid protein gp5"/>
    <property type="match status" value="1"/>
</dbReference>
<feature type="domain" description="Phage capsid-like C-terminal" evidence="6">
    <location>
        <begin position="238"/>
        <end position="510"/>
    </location>
</feature>
<proteinExistence type="predicted"/>
<protein>
    <submittedName>
        <fullName evidence="7">Phage major capsid protein, HK97 family</fullName>
    </submittedName>
</protein>
<sequence length="513" mass="57014">MKMELRAAVSNLSTNSDGSLTVSGYVNKTGQLSNILGVTKRFREKIAKSAFSNAINSSNQDIDFLADHDPKKILASTRNGSLEIKEDEQGLFMSATISATSWGKDYYQLIEDKILRNMSFGFRTVRDSWKKIEANLYERTIEELELFEVSVVKNPAYSQSTIAARGIDLVEEVKVPSNVKVANIETDYYKSNQEDKYMKTEHRYGNDYRNKREERKLEVREFNKSLRSLGTMSGHEAVIPEVVSEMIVEKLEESSQVFAKARKVPSVSGSVKIPRETSVGLASFVGEGKSLIEEALSLEEVTLTQKRAGAYIALTNQLINDSAMNMADYITNLLAKRTFKAIERSILQGSLAEEFAGIVPNIEIGKRSLSVTATDEELLEILLDMSLSIHPEYLQRSEFIMSRPFYNRVAKLKDAAGNYYVQNGIKNGRPTYTLFGLEVVITDSLDAGDVGGVPCIIGSLQDGYAVMVKKGAKMTTVKDSQHALQGSVGFLFDMYVDGQVYNPDALTKLSITS</sequence>
<dbReference type="InterPro" id="IPR024455">
    <property type="entry name" value="Phage_capsid"/>
</dbReference>
<comment type="caution">
    <text evidence="7">The sequence shown here is derived from an EMBL/GenBank/DDBJ whole genome shotgun (WGS) entry which is preliminary data.</text>
</comment>
<dbReference type="Pfam" id="PF04586">
    <property type="entry name" value="Peptidase_S78"/>
    <property type="match status" value="1"/>
</dbReference>
<dbReference type="AlphaFoldDB" id="A0A024P7I8"/>